<dbReference type="Proteomes" id="UP000813385">
    <property type="component" value="Unassembled WGS sequence"/>
</dbReference>
<protein>
    <recommendedName>
        <fullName evidence="4">Secreted protein</fullName>
    </recommendedName>
</protein>
<accession>A0A8K0X8V6</accession>
<evidence type="ECO:0000313" key="2">
    <source>
        <dbReference type="EMBL" id="KAH7375754.1"/>
    </source>
</evidence>
<comment type="caution">
    <text evidence="2">The sequence shown here is derived from an EMBL/GenBank/DDBJ whole genome shotgun (WGS) entry which is preliminary data.</text>
</comment>
<evidence type="ECO:0000313" key="3">
    <source>
        <dbReference type="Proteomes" id="UP000813385"/>
    </source>
</evidence>
<dbReference type="EMBL" id="JAGPXD010000001">
    <property type="protein sequence ID" value="KAH7375754.1"/>
    <property type="molecule type" value="Genomic_DNA"/>
</dbReference>
<reference evidence="2" key="1">
    <citation type="journal article" date="2021" name="Nat. Commun.">
        <title>Genetic determinants of endophytism in the Arabidopsis root mycobiome.</title>
        <authorList>
            <person name="Mesny F."/>
            <person name="Miyauchi S."/>
            <person name="Thiergart T."/>
            <person name="Pickel B."/>
            <person name="Atanasova L."/>
            <person name="Karlsson M."/>
            <person name="Huettel B."/>
            <person name="Barry K.W."/>
            <person name="Haridas S."/>
            <person name="Chen C."/>
            <person name="Bauer D."/>
            <person name="Andreopoulos W."/>
            <person name="Pangilinan J."/>
            <person name="LaButti K."/>
            <person name="Riley R."/>
            <person name="Lipzen A."/>
            <person name="Clum A."/>
            <person name="Drula E."/>
            <person name="Henrissat B."/>
            <person name="Kohler A."/>
            <person name="Grigoriev I.V."/>
            <person name="Martin F.M."/>
            <person name="Hacquard S."/>
        </authorList>
    </citation>
    <scope>NUCLEOTIDE SEQUENCE</scope>
    <source>
        <strain evidence="2">MPI-CAGE-AT-0016</strain>
    </source>
</reference>
<organism evidence="2 3">
    <name type="scientific">Plectosphaerella cucumerina</name>
    <dbReference type="NCBI Taxonomy" id="40658"/>
    <lineage>
        <taxon>Eukaryota</taxon>
        <taxon>Fungi</taxon>
        <taxon>Dikarya</taxon>
        <taxon>Ascomycota</taxon>
        <taxon>Pezizomycotina</taxon>
        <taxon>Sordariomycetes</taxon>
        <taxon>Hypocreomycetidae</taxon>
        <taxon>Glomerellales</taxon>
        <taxon>Plectosphaerellaceae</taxon>
        <taxon>Plectosphaerella</taxon>
    </lineage>
</organism>
<evidence type="ECO:0008006" key="4">
    <source>
        <dbReference type="Google" id="ProtNLM"/>
    </source>
</evidence>
<keyword evidence="1" id="KW-0732">Signal</keyword>
<gene>
    <name evidence="2" type="ORF">B0T11DRAFT_270926</name>
</gene>
<keyword evidence="3" id="KW-1185">Reference proteome</keyword>
<dbReference type="AlphaFoldDB" id="A0A8K0X8V6"/>
<name>A0A8K0X8V6_9PEZI</name>
<sequence length="76" mass="8773">MWVRHCHMSLLTLLVLWCRTLLDMGSIYDGLQLTYCLRSFKTPIYRTVLSPYVCAAVPSDRQTDSVRPTPELSSCY</sequence>
<evidence type="ECO:0000256" key="1">
    <source>
        <dbReference type="SAM" id="SignalP"/>
    </source>
</evidence>
<proteinExistence type="predicted"/>
<feature type="chain" id="PRO_5035448889" description="Secreted protein" evidence="1">
    <location>
        <begin position="23"/>
        <end position="76"/>
    </location>
</feature>
<feature type="signal peptide" evidence="1">
    <location>
        <begin position="1"/>
        <end position="22"/>
    </location>
</feature>